<accession>A0A133VCZ0</accession>
<evidence type="ECO:0000259" key="1">
    <source>
        <dbReference type="Pfam" id="PF01370"/>
    </source>
</evidence>
<dbReference type="Gene3D" id="3.90.25.10">
    <property type="entry name" value="UDP-galactose 4-epimerase, domain 1"/>
    <property type="match status" value="1"/>
</dbReference>
<evidence type="ECO:0000313" key="3">
    <source>
        <dbReference type="Proteomes" id="UP000070076"/>
    </source>
</evidence>
<sequence length="316" mass="35663">MERVLVTGAGGFIGSHMAKYLKDKGHWVRGVDIKEPEFIENPANEFEVMDLRDKGNCLNATKDVDSVFSFAANMGGIGFITKVKADVMHDNVLINTNMLKACVENDVERFFFASSACIYPHELQEDASKIAYLKEKEAYPASPGTPYGWEKLFTEIMCESFTEDYGLETRMARYHNIYGPYGTYKGGREKAPAALSRKVAMAEDGDSITIWGDGKQIRSFLYIDDCMEATYRLMQSDHKEPLNIGSDEAISINRLADLIIEISGKDIEKEYDTSKPQGVRSRNADLTLIKQALDWKPTVSYEQGLEETYSWIEQMV</sequence>
<gene>
    <name evidence="2" type="ORF">AKJ48_02985</name>
</gene>
<name>A0A133VCZ0_9EURY</name>
<comment type="caution">
    <text evidence="2">The sequence shown here is derived from an EMBL/GenBank/DDBJ whole genome shotgun (WGS) entry which is preliminary data.</text>
</comment>
<organism evidence="2 3">
    <name type="scientific">candidate division MSBL1 archaeon SCGC-AAA261O19</name>
    <dbReference type="NCBI Taxonomy" id="1698277"/>
    <lineage>
        <taxon>Archaea</taxon>
        <taxon>Methanobacteriati</taxon>
        <taxon>Methanobacteriota</taxon>
        <taxon>candidate division MSBL1</taxon>
    </lineage>
</organism>
<dbReference type="PANTHER" id="PTHR43238">
    <property type="entry name" value="GDP-L-FUCOSE SYNTHASE"/>
    <property type="match status" value="1"/>
</dbReference>
<dbReference type="PANTHER" id="PTHR43238:SF1">
    <property type="entry name" value="GDP-L-FUCOSE SYNTHASE"/>
    <property type="match status" value="1"/>
</dbReference>
<reference evidence="2 3" key="1">
    <citation type="journal article" date="2016" name="Sci. Rep.">
        <title>Metabolic traits of an uncultured archaeal lineage -MSBL1- from brine pools of the Red Sea.</title>
        <authorList>
            <person name="Mwirichia R."/>
            <person name="Alam I."/>
            <person name="Rashid M."/>
            <person name="Vinu M."/>
            <person name="Ba-Alawi W."/>
            <person name="Anthony Kamau A."/>
            <person name="Kamanda Ngugi D."/>
            <person name="Goker M."/>
            <person name="Klenk H.P."/>
            <person name="Bajic V."/>
            <person name="Stingl U."/>
        </authorList>
    </citation>
    <scope>NUCLEOTIDE SEQUENCE [LARGE SCALE GENOMIC DNA]</scope>
    <source>
        <strain evidence="2">SCGC-AAA261O19</strain>
    </source>
</reference>
<proteinExistence type="predicted"/>
<dbReference type="Proteomes" id="UP000070076">
    <property type="component" value="Unassembled WGS sequence"/>
</dbReference>
<dbReference type="GO" id="GO:0050577">
    <property type="term" value="F:GDP-L-fucose synthase activity"/>
    <property type="evidence" value="ECO:0007669"/>
    <property type="project" value="TreeGrafter"/>
</dbReference>
<dbReference type="Pfam" id="PF01370">
    <property type="entry name" value="Epimerase"/>
    <property type="match status" value="1"/>
</dbReference>
<dbReference type="AlphaFoldDB" id="A0A133VCZ0"/>
<dbReference type="SUPFAM" id="SSF51735">
    <property type="entry name" value="NAD(P)-binding Rossmann-fold domains"/>
    <property type="match status" value="1"/>
</dbReference>
<keyword evidence="3" id="KW-1185">Reference proteome</keyword>
<evidence type="ECO:0000313" key="2">
    <source>
        <dbReference type="EMBL" id="KXB04312.1"/>
    </source>
</evidence>
<feature type="domain" description="NAD-dependent epimerase/dehydratase" evidence="1">
    <location>
        <begin position="4"/>
        <end position="245"/>
    </location>
</feature>
<dbReference type="InterPro" id="IPR001509">
    <property type="entry name" value="Epimerase_deHydtase"/>
</dbReference>
<dbReference type="InterPro" id="IPR036291">
    <property type="entry name" value="NAD(P)-bd_dom_sf"/>
</dbReference>
<protein>
    <submittedName>
        <fullName evidence="2">NAD-dependent dehydratase</fullName>
    </submittedName>
</protein>
<dbReference type="EMBL" id="LHYB01000040">
    <property type="protein sequence ID" value="KXB04312.1"/>
    <property type="molecule type" value="Genomic_DNA"/>
</dbReference>
<dbReference type="Gene3D" id="3.40.50.720">
    <property type="entry name" value="NAD(P)-binding Rossmann-like Domain"/>
    <property type="match status" value="1"/>
</dbReference>